<feature type="compositionally biased region" description="Basic and acidic residues" evidence="1">
    <location>
        <begin position="143"/>
        <end position="160"/>
    </location>
</feature>
<proteinExistence type="predicted"/>
<dbReference type="RefSeq" id="WP_066270880.1">
    <property type="nucleotide sequence ID" value="NZ_JARMAB010000038.1"/>
</dbReference>
<gene>
    <name evidence="2" type="ORF">P4T90_21405</name>
</gene>
<evidence type="ECO:0000313" key="2">
    <source>
        <dbReference type="EMBL" id="MED1205595.1"/>
    </source>
</evidence>
<protein>
    <submittedName>
        <fullName evidence="2">Uncharacterized protein</fullName>
    </submittedName>
</protein>
<feature type="region of interest" description="Disordered" evidence="1">
    <location>
        <begin position="121"/>
        <end position="160"/>
    </location>
</feature>
<dbReference type="EMBL" id="JARMAB010000038">
    <property type="protein sequence ID" value="MED1205595.1"/>
    <property type="molecule type" value="Genomic_DNA"/>
</dbReference>
<sequence>MATKVQKNLRIDAGILAEFEKIANRKKQNHNAEMEELMKQYIARDGQILYDDLYAPRIAQAVKNAVDEQINRLAKMIYKTQVDATAALYSAPVFHTQTLKGMENVLEAFLDKRLLDPNRLRPSDQYTFSGNGKPAVSNLRKIARTDHQEQKKEPEKEQIL</sequence>
<name>A0ABU6MM46_9BACI</name>
<reference evidence="2 3" key="1">
    <citation type="submission" date="2023-03" db="EMBL/GenBank/DDBJ databases">
        <title>Bacillus Genome Sequencing.</title>
        <authorList>
            <person name="Dunlap C."/>
        </authorList>
    </citation>
    <scope>NUCLEOTIDE SEQUENCE [LARGE SCALE GENOMIC DNA]</scope>
    <source>
        <strain evidence="2 3">B-23453</strain>
    </source>
</reference>
<comment type="caution">
    <text evidence="2">The sequence shown here is derived from an EMBL/GenBank/DDBJ whole genome shotgun (WGS) entry which is preliminary data.</text>
</comment>
<keyword evidence="3" id="KW-1185">Reference proteome</keyword>
<dbReference type="Proteomes" id="UP001341444">
    <property type="component" value="Unassembled WGS sequence"/>
</dbReference>
<evidence type="ECO:0000313" key="3">
    <source>
        <dbReference type="Proteomes" id="UP001341444"/>
    </source>
</evidence>
<accession>A0ABU6MM46</accession>
<organism evidence="2 3">
    <name type="scientific">Heyndrickxia acidicola</name>
    <dbReference type="NCBI Taxonomy" id="209389"/>
    <lineage>
        <taxon>Bacteria</taxon>
        <taxon>Bacillati</taxon>
        <taxon>Bacillota</taxon>
        <taxon>Bacilli</taxon>
        <taxon>Bacillales</taxon>
        <taxon>Bacillaceae</taxon>
        <taxon>Heyndrickxia</taxon>
    </lineage>
</organism>
<evidence type="ECO:0000256" key="1">
    <source>
        <dbReference type="SAM" id="MobiDB-lite"/>
    </source>
</evidence>